<evidence type="ECO:0000313" key="3">
    <source>
        <dbReference type="Proteomes" id="UP000220214"/>
    </source>
</evidence>
<dbReference type="AlphaFoldDB" id="A0A1D3JPG7"/>
<organism evidence="2 3">
    <name type="scientific">Plasmodium berghei</name>
    <dbReference type="NCBI Taxonomy" id="5821"/>
    <lineage>
        <taxon>Eukaryota</taxon>
        <taxon>Sar</taxon>
        <taxon>Alveolata</taxon>
        <taxon>Apicomplexa</taxon>
        <taxon>Aconoidasida</taxon>
        <taxon>Haemosporida</taxon>
        <taxon>Plasmodiidae</taxon>
        <taxon>Plasmodium</taxon>
        <taxon>Plasmodium (Vinckeia)</taxon>
    </lineage>
</organism>
<dbReference type="Pfam" id="PF06022">
    <property type="entry name" value="Cir_Bir_Yir"/>
    <property type="match status" value="2"/>
</dbReference>
<dbReference type="InterPro" id="IPR006477">
    <property type="entry name" value="Yir_bir_cir"/>
</dbReference>
<proteinExistence type="predicted"/>
<feature type="region of interest" description="Disordered" evidence="1">
    <location>
        <begin position="299"/>
        <end position="350"/>
    </location>
</feature>
<dbReference type="Proteomes" id="UP000220214">
    <property type="component" value="Unassembled WGS sequence"/>
</dbReference>
<gene>
    <name evidence="2" type="ORF">PBNK65E_000520800</name>
</gene>
<feature type="compositionally biased region" description="Polar residues" evidence="1">
    <location>
        <begin position="332"/>
        <end position="350"/>
    </location>
</feature>
<evidence type="ECO:0000313" key="2">
    <source>
        <dbReference type="EMBL" id="SBW38369.1"/>
    </source>
</evidence>
<dbReference type="VEuPathDB" id="PlasmoDB:PBANKA_0006300"/>
<evidence type="ECO:0000256" key="1">
    <source>
        <dbReference type="SAM" id="MobiDB-lite"/>
    </source>
</evidence>
<dbReference type="NCBIfam" id="TIGR01590">
    <property type="entry name" value="yir-bir-cir_Pla"/>
    <property type="match status" value="1"/>
</dbReference>
<feature type="compositionally biased region" description="Basic and acidic residues" evidence="1">
    <location>
        <begin position="311"/>
        <end position="328"/>
    </location>
</feature>
<feature type="non-terminal residue" evidence="2">
    <location>
        <position position="350"/>
    </location>
</feature>
<accession>A0A1D3JPG7</accession>
<name>A0A1D3JPG7_PLABE</name>
<dbReference type="EMBL" id="FLVA01000279">
    <property type="protein sequence ID" value="SBW38369.1"/>
    <property type="molecule type" value="Genomic_DNA"/>
</dbReference>
<reference evidence="2 3" key="1">
    <citation type="submission" date="2016-05" db="EMBL/GenBank/DDBJ databases">
        <authorList>
            <consortium name="Pathogen Informatics"/>
        </authorList>
    </citation>
    <scope>NUCLEOTIDE SEQUENCE [LARGE SCALE GENOMIC DNA]</scope>
    <source>
        <strain evidence="2 3">NK65e</strain>
    </source>
</reference>
<feature type="non-terminal residue" evidence="2">
    <location>
        <position position="1"/>
    </location>
</feature>
<protein>
    <submittedName>
        <fullName evidence="2">BIR protein</fullName>
    </submittedName>
</protein>
<sequence length="350" mass="40411">CNKFETMWKLFPDELKDSEEYNFNSGLFKKYCPSENCNNDIDKINAGCLRLFNDVFGDNGYLFDSNTYKDQAACIMICGTYNLLNRNCNKFETMWKLFPDELKDSEEYNFNSGLFKKYCPSENCNNDIDKINAGCLRLFNDVFGDNGYLFDSNTYKDQAACIMIWLGYKLSLKTFESITTLKDFYSKHIENNTKYTENTINEQIHKSYKEVIDAIKEYMDINISHMSKFYKLLKLLCDMDTSYNNENSSQALEHAKAFADEYQKLLNDDNNIDNSSYNKVLLVLSNYYNNFEKGRSYNGTSINLSPLPSEKTPKTVDIEGTNETKTDESSSEEGQSIHVTTNQSSNITLS</sequence>